<dbReference type="Pfam" id="PF14776">
    <property type="entry name" value="UNC-79"/>
    <property type="match status" value="1"/>
</dbReference>
<dbReference type="InterPro" id="IPR024855">
    <property type="entry name" value="UNC79"/>
</dbReference>
<gene>
    <name evidence="2" type="primary">UNC79_4</name>
    <name evidence="2" type="ORF">SK128_014793</name>
</gene>
<keyword evidence="3" id="KW-1185">Reference proteome</keyword>
<dbReference type="PANTHER" id="PTHR21696:SF2">
    <property type="entry name" value="PROTEIN UNC-79 HOMOLOG"/>
    <property type="match status" value="1"/>
</dbReference>
<dbReference type="Proteomes" id="UP001381693">
    <property type="component" value="Unassembled WGS sequence"/>
</dbReference>
<dbReference type="EMBL" id="JAXCGZ010009701">
    <property type="protein sequence ID" value="KAK7076379.1"/>
    <property type="molecule type" value="Genomic_DNA"/>
</dbReference>
<organism evidence="2 3">
    <name type="scientific">Halocaridina rubra</name>
    <name type="common">Hawaiian red shrimp</name>
    <dbReference type="NCBI Taxonomy" id="373956"/>
    <lineage>
        <taxon>Eukaryota</taxon>
        <taxon>Metazoa</taxon>
        <taxon>Ecdysozoa</taxon>
        <taxon>Arthropoda</taxon>
        <taxon>Crustacea</taxon>
        <taxon>Multicrustacea</taxon>
        <taxon>Malacostraca</taxon>
        <taxon>Eumalacostraca</taxon>
        <taxon>Eucarida</taxon>
        <taxon>Decapoda</taxon>
        <taxon>Pleocyemata</taxon>
        <taxon>Caridea</taxon>
        <taxon>Atyoidea</taxon>
        <taxon>Atyidae</taxon>
        <taxon>Halocaridina</taxon>
    </lineage>
</organism>
<proteinExistence type="predicted"/>
<feature type="signal peptide" evidence="1">
    <location>
        <begin position="1"/>
        <end position="19"/>
    </location>
</feature>
<evidence type="ECO:0000313" key="3">
    <source>
        <dbReference type="Proteomes" id="UP001381693"/>
    </source>
</evidence>
<feature type="chain" id="PRO_5042936666" evidence="1">
    <location>
        <begin position="20"/>
        <end position="159"/>
    </location>
</feature>
<reference evidence="2 3" key="1">
    <citation type="submission" date="2023-11" db="EMBL/GenBank/DDBJ databases">
        <title>Halocaridina rubra genome assembly.</title>
        <authorList>
            <person name="Smith C."/>
        </authorList>
    </citation>
    <scope>NUCLEOTIDE SEQUENCE [LARGE SCALE GENOMIC DNA]</scope>
    <source>
        <strain evidence="2">EP-1</strain>
        <tissue evidence="2">Whole</tissue>
    </source>
</reference>
<dbReference type="PANTHER" id="PTHR21696">
    <property type="entry name" value="PROTEIN UNC-79 HOMOLOG"/>
    <property type="match status" value="1"/>
</dbReference>
<evidence type="ECO:0000256" key="1">
    <source>
        <dbReference type="SAM" id="SignalP"/>
    </source>
</evidence>
<dbReference type="AlphaFoldDB" id="A0AAN8XBN6"/>
<comment type="caution">
    <text evidence="2">The sequence shown here is derived from an EMBL/GenBank/DDBJ whole genome shotgun (WGS) entry which is preliminary data.</text>
</comment>
<evidence type="ECO:0000313" key="2">
    <source>
        <dbReference type="EMBL" id="KAK7076379.1"/>
    </source>
</evidence>
<protein>
    <submittedName>
        <fullName evidence="2">Protein unc-79</fullName>
    </submittedName>
</protein>
<name>A0AAN8XBN6_HALRR</name>
<sequence length="159" mass="17795">MDLFLLFPAFGQSLLNTLACLVVFLERKVIDTLPYLVASMMTCIPETLHQQLVNTLCYHVFPVTVGAAAVEGEEENYAAASVPAVMMMIFQYTDNSAYHCQLLECLMSVKTDVVKDLLCVIAYGTPSSRLPAANLLFYYWPNLNPTLYDRRGIHIKFSG</sequence>
<keyword evidence="1" id="KW-0732">Signal</keyword>
<accession>A0AAN8XBN6</accession>